<dbReference type="OrthoDB" id="9951271at2"/>
<accession>A0A3S3CW03</accession>
<evidence type="ECO:0000313" key="2">
    <source>
        <dbReference type="Proteomes" id="UP000286208"/>
    </source>
</evidence>
<name>A0A3S3CW03_9NOCA</name>
<organism evidence="1 2">
    <name type="scientific">Prescottella agglutinans</name>
    <dbReference type="NCBI Taxonomy" id="1644129"/>
    <lineage>
        <taxon>Bacteria</taxon>
        <taxon>Bacillati</taxon>
        <taxon>Actinomycetota</taxon>
        <taxon>Actinomycetes</taxon>
        <taxon>Mycobacteriales</taxon>
        <taxon>Nocardiaceae</taxon>
        <taxon>Prescottella</taxon>
    </lineage>
</organism>
<proteinExistence type="predicted"/>
<dbReference type="AlphaFoldDB" id="A0A3S3CW03"/>
<dbReference type="RefSeq" id="WP_127918589.1">
    <property type="nucleotide sequence ID" value="NZ_RKLP01000015.1"/>
</dbReference>
<evidence type="ECO:0000313" key="1">
    <source>
        <dbReference type="EMBL" id="RVW07010.1"/>
    </source>
</evidence>
<gene>
    <name evidence="1" type="ORF">EGT67_23845</name>
</gene>
<dbReference type="EMBL" id="RKLP01000015">
    <property type="protein sequence ID" value="RVW07010.1"/>
    <property type="molecule type" value="Genomic_DNA"/>
</dbReference>
<sequence length="137" mass="13032">MVVNDPTARRSTTKRSRVRAALGTVVLAAGAAAALTAFAPSTAGALVIPEPSPFGSLGSFDPSGGMQTLLGPFGGVNTGNLGSATIIIGGQPATGSLGLGSLGLGSLGLGSSSGSLGSTSTGSFGSSYGSVVDTPFN</sequence>
<comment type="caution">
    <text evidence="1">The sequence shown here is derived from an EMBL/GenBank/DDBJ whole genome shotgun (WGS) entry which is preliminary data.</text>
</comment>
<keyword evidence="2" id="KW-1185">Reference proteome</keyword>
<protein>
    <submittedName>
        <fullName evidence="1">Uncharacterized protein</fullName>
    </submittedName>
</protein>
<reference evidence="1 2" key="1">
    <citation type="submission" date="2018-11" db="EMBL/GenBank/DDBJ databases">
        <title>Rhodococcus spongicola sp. nov. and Rhodococcus xishaensis sp. nov. from marine sponges.</title>
        <authorList>
            <person name="Li L."/>
            <person name="Lin H.W."/>
        </authorList>
    </citation>
    <scope>NUCLEOTIDE SEQUENCE [LARGE SCALE GENOMIC DNA]</scope>
    <source>
        <strain evidence="1 2">CCTCC AB2014297</strain>
    </source>
</reference>
<dbReference type="Proteomes" id="UP000286208">
    <property type="component" value="Unassembled WGS sequence"/>
</dbReference>